<evidence type="ECO:0000313" key="5">
    <source>
        <dbReference type="EMBL" id="GMG28944.1"/>
    </source>
</evidence>
<keyword evidence="6" id="KW-1185">Reference proteome</keyword>
<protein>
    <submittedName>
        <fullName evidence="5">Unnamed protein product</fullName>
    </submittedName>
</protein>
<dbReference type="GO" id="GO:0005634">
    <property type="term" value="C:nucleus"/>
    <property type="evidence" value="ECO:0007669"/>
    <property type="project" value="UniProtKB-SubCell"/>
</dbReference>
<keyword evidence="3" id="KW-0539">Nucleus</keyword>
<evidence type="ECO:0000256" key="1">
    <source>
        <dbReference type="ARBA" id="ARBA00004123"/>
    </source>
</evidence>
<dbReference type="Proteomes" id="UP001165063">
    <property type="component" value="Unassembled WGS sequence"/>
</dbReference>
<dbReference type="GO" id="GO:0000417">
    <property type="term" value="C:HIR complex"/>
    <property type="evidence" value="ECO:0007669"/>
    <property type="project" value="TreeGrafter"/>
</dbReference>
<feature type="compositionally biased region" description="Basic and acidic residues" evidence="4">
    <location>
        <begin position="229"/>
        <end position="241"/>
    </location>
</feature>
<comment type="subcellular location">
    <subcellularLocation>
        <location evidence="1">Nucleus</location>
    </subcellularLocation>
</comment>
<evidence type="ECO:0000256" key="3">
    <source>
        <dbReference type="ARBA" id="ARBA00023242"/>
    </source>
</evidence>
<feature type="region of interest" description="Disordered" evidence="4">
    <location>
        <begin position="142"/>
        <end position="257"/>
    </location>
</feature>
<evidence type="ECO:0000256" key="4">
    <source>
        <dbReference type="SAM" id="MobiDB-lite"/>
    </source>
</evidence>
<comment type="similarity">
    <text evidence="2">Belongs to the HIR3 family.</text>
</comment>
<dbReference type="InterPro" id="IPR033053">
    <property type="entry name" value="Hir3/CABIN1"/>
</dbReference>
<gene>
    <name evidence="5" type="ORF">Amon01_000365100</name>
</gene>
<dbReference type="OrthoDB" id="77564at2759"/>
<proteinExistence type="inferred from homology"/>
<dbReference type="EMBL" id="BSXU01001577">
    <property type="protein sequence ID" value="GMG28944.1"/>
    <property type="molecule type" value="Genomic_DNA"/>
</dbReference>
<evidence type="ECO:0000313" key="6">
    <source>
        <dbReference type="Proteomes" id="UP001165063"/>
    </source>
</evidence>
<feature type="compositionally biased region" description="Basic and acidic residues" evidence="4">
    <location>
        <begin position="162"/>
        <end position="222"/>
    </location>
</feature>
<dbReference type="PANTHER" id="PTHR15502">
    <property type="entry name" value="CALCINEURIN-BINDING PROTEIN CABIN 1-RELATED"/>
    <property type="match status" value="1"/>
</dbReference>
<reference evidence="5" key="1">
    <citation type="submission" date="2023-04" db="EMBL/GenBank/DDBJ databases">
        <title>Ambrosiozyma monospora NBRC 1965.</title>
        <authorList>
            <person name="Ichikawa N."/>
            <person name="Sato H."/>
            <person name="Tonouchi N."/>
        </authorList>
    </citation>
    <scope>NUCLEOTIDE SEQUENCE</scope>
    <source>
        <strain evidence="5">NBRC 1965</strain>
    </source>
</reference>
<dbReference type="GO" id="GO:0006325">
    <property type="term" value="P:chromatin organization"/>
    <property type="evidence" value="ECO:0007669"/>
    <property type="project" value="InterPro"/>
</dbReference>
<dbReference type="PANTHER" id="PTHR15502:SF7">
    <property type="entry name" value="CALCINEURIN-BINDING PROTEIN CABIN-1"/>
    <property type="match status" value="1"/>
</dbReference>
<sequence length="1447" mass="165387">MSTDLKHPESLLPSQIHLLSGYESLLQLLHDDCLVSFDQLDKFLLKTSNMSLKKVHNNGNVLKLTKLINELEFDRLRSIENDLIEIDIHYTDNKINLPGLLYGLNEILPKAKGRAKLYDAYLLTEVPIDRIIIKLMERPSEKSTESVIAKETPSAKSVEPSPIKEKEPTQLKDTETNSDELKKDTETKSDELKKDTDVKSEEAKEDKPIDAENNDKEQKDEIIDSTSITKEDTSPEKDNKQNPDNQKTEDDEDDDIEVTGAQNCIIMLDDDDVEMEEVKPEKVEEKETTLAQRLLAKRATRARADSIKVVQIDFKAFENERNTFLNTLKSFLSLLNANVEFPNIPSLVTKVSKSNDHLSLFVSILNQWKVEYNGSFFVKVESSSKKDNSLASSKGSQINDILSSSSIDVPFEDKHQLIDLDDGALLELVRTLNSKQLHILQVREQILLHLFKFDLTTGGSLLTNGVVDSHCMKSIGTLIDSIDIPFYNLIERTVFNFHSNNEDLLKSYNLGISIFEFLVDSFIGMKQEQKSKKSGHRSFEPSNAEIVLQNRLDNWSKIIDDMSALLEDAEECEESYSKLWLRYSWACLWYSQVQPKLKTEESTSQLSDMSRLAQKFKVDVLLVNYENIPRLNKEDIDLQISKMKILSTFTSSSNSHELLENILLKKGDPDEASEGVATTIYQFINDSSSDMKLRLWAILFDHYDANKVIDSYQYGFEAIVSLMVHDLQSSDFNNLSGSKKTHGILKFLGFFELFAEKFCKFFSNCDWSLPHSEGAQQCLENLLYLFNFIYTFLVVQDYAHIDNSKTPLKETAPKVYGKLVDLTLLTFTLISVYYDLSLPNTKPDTITDFVSILHGQLGVRKICNNHHGYFLDFVETKLSQLKWTESDNDFFQSLHCRYGINISLDNYETIEHSCETSEMSLRNAVNIANYVIPYCFRKKHPLLSIPRSDIKSIFDKVYDVIGDVNQDDPIISKNSSALTEYLETKMLDVRHIKFAFYGLIELKLDPCDVPGISAIKSGLYFMLGLIAVQIFKIRKRAMQGRSVELDFVIKMFKADLICGSNRLETWLLLGQAYSFLVEDDLIWTSDKLNNEEKRKNTAMIQKQALHCYLMAATIYAKLSDEKKKEIEPVVSSLWLLLGKELYSASKEPMCKLAFQVSPNSQIMLEKTDKAIEKIVISKGNPISDHTINKILDIIFRQACKLNPNDWSTLLLLGKVQRKINDFSLIDQCFKNLIKACSLSLKAGSKDDPIIEPHYSLCATVYKMVMSDKVSINGGLAFLLEDSLFSNGVVPSSAETKEEFAKCIITALRKCISFDKKNWQHKPKYRIAKIYADQFHDYEAAKKEMSSIMNLKPTVRGLTTIWKPENERPGKHFYYNKVYISFYVDLLDKTDDVFNLIQTVRKLRRLGSSMVYQIRAFDDAVAKMCVMIKNIVKIGPGFLDSYPNRVFK</sequence>
<dbReference type="GO" id="GO:0031491">
    <property type="term" value="F:nucleosome binding"/>
    <property type="evidence" value="ECO:0007669"/>
    <property type="project" value="TreeGrafter"/>
</dbReference>
<organism evidence="5 6">
    <name type="scientific">Ambrosiozyma monospora</name>
    <name type="common">Yeast</name>
    <name type="synonym">Endomycopsis monosporus</name>
    <dbReference type="NCBI Taxonomy" id="43982"/>
    <lineage>
        <taxon>Eukaryota</taxon>
        <taxon>Fungi</taxon>
        <taxon>Dikarya</taxon>
        <taxon>Ascomycota</taxon>
        <taxon>Saccharomycotina</taxon>
        <taxon>Pichiomycetes</taxon>
        <taxon>Pichiales</taxon>
        <taxon>Pichiaceae</taxon>
        <taxon>Ambrosiozyma</taxon>
    </lineage>
</organism>
<evidence type="ECO:0000256" key="2">
    <source>
        <dbReference type="ARBA" id="ARBA00007335"/>
    </source>
</evidence>
<name>A0A9W7DFY9_AMBMO</name>
<comment type="caution">
    <text evidence="5">The sequence shown here is derived from an EMBL/GenBank/DDBJ whole genome shotgun (WGS) entry which is preliminary data.</text>
</comment>
<accession>A0A9W7DFY9</accession>